<proteinExistence type="predicted"/>
<organism evidence="1 2">
    <name type="scientific">Caerostris extrusa</name>
    <name type="common">Bark spider</name>
    <name type="synonym">Caerostris bankana</name>
    <dbReference type="NCBI Taxonomy" id="172846"/>
    <lineage>
        <taxon>Eukaryota</taxon>
        <taxon>Metazoa</taxon>
        <taxon>Ecdysozoa</taxon>
        <taxon>Arthropoda</taxon>
        <taxon>Chelicerata</taxon>
        <taxon>Arachnida</taxon>
        <taxon>Araneae</taxon>
        <taxon>Araneomorphae</taxon>
        <taxon>Entelegynae</taxon>
        <taxon>Araneoidea</taxon>
        <taxon>Araneidae</taxon>
        <taxon>Caerostris</taxon>
    </lineage>
</organism>
<gene>
    <name evidence="1" type="ORF">CEXT_292641</name>
</gene>
<evidence type="ECO:0000313" key="1">
    <source>
        <dbReference type="EMBL" id="GIY78682.1"/>
    </source>
</evidence>
<protein>
    <submittedName>
        <fullName evidence="1">Uncharacterized protein</fullName>
    </submittedName>
</protein>
<dbReference type="AlphaFoldDB" id="A0AAV4W7G5"/>
<keyword evidence="2" id="KW-1185">Reference proteome</keyword>
<dbReference type="EMBL" id="BPLR01015779">
    <property type="protein sequence ID" value="GIY78682.1"/>
    <property type="molecule type" value="Genomic_DNA"/>
</dbReference>
<accession>A0AAV4W7G5</accession>
<comment type="caution">
    <text evidence="1">The sequence shown here is derived from an EMBL/GenBank/DDBJ whole genome shotgun (WGS) entry which is preliminary data.</text>
</comment>
<evidence type="ECO:0000313" key="2">
    <source>
        <dbReference type="Proteomes" id="UP001054945"/>
    </source>
</evidence>
<reference evidence="1 2" key="1">
    <citation type="submission" date="2021-06" db="EMBL/GenBank/DDBJ databases">
        <title>Caerostris extrusa draft genome.</title>
        <authorList>
            <person name="Kono N."/>
            <person name="Arakawa K."/>
        </authorList>
    </citation>
    <scope>NUCLEOTIDE SEQUENCE [LARGE SCALE GENOMIC DNA]</scope>
</reference>
<sequence>MGSGRMSCSGRPRKRKRIVELGSVAWEEFFNSESLWGIRKKNSTLFRLKLKSFSGDTRKHEERKGSSRFLANFRNDDKEIPNQVLSLQRDKGINASSPLQRPKTFFVITPTS</sequence>
<name>A0AAV4W7G5_CAEEX</name>
<dbReference type="Proteomes" id="UP001054945">
    <property type="component" value="Unassembled WGS sequence"/>
</dbReference>